<dbReference type="InterPro" id="IPR050237">
    <property type="entry name" value="ATP-dep_AMP-bd_enzyme"/>
</dbReference>
<keyword evidence="4" id="KW-1185">Reference proteome</keyword>
<dbReference type="RefSeq" id="WP_341599200.1">
    <property type="nucleotide sequence ID" value="NZ_JBAKAZ010000445.1"/>
</dbReference>
<dbReference type="InterPro" id="IPR000873">
    <property type="entry name" value="AMP-dep_synth/lig_dom"/>
</dbReference>
<comment type="caution">
    <text evidence="3">The sequence shown here is derived from an EMBL/GenBank/DDBJ whole genome shotgun (WGS) entry which is preliminary data.</text>
</comment>
<accession>A0ABU9GUT3</accession>
<dbReference type="Gene3D" id="3.40.50.12780">
    <property type="entry name" value="N-terminal domain of ligase-like"/>
    <property type="match status" value="1"/>
</dbReference>
<dbReference type="EMBL" id="JBAKAZ010000445">
    <property type="protein sequence ID" value="MEL0631085.1"/>
    <property type="molecule type" value="Genomic_DNA"/>
</dbReference>
<dbReference type="PANTHER" id="PTHR43767:SF8">
    <property type="entry name" value="LONG-CHAIN-FATTY-ACID--COA LIGASE"/>
    <property type="match status" value="1"/>
</dbReference>
<dbReference type="InterPro" id="IPR042099">
    <property type="entry name" value="ANL_N_sf"/>
</dbReference>
<name>A0ABU9GUT3_9GAMM</name>
<evidence type="ECO:0000313" key="3">
    <source>
        <dbReference type="EMBL" id="MEL0631085.1"/>
    </source>
</evidence>
<dbReference type="Pfam" id="PF00501">
    <property type="entry name" value="AMP-binding"/>
    <property type="match status" value="1"/>
</dbReference>
<evidence type="ECO:0000259" key="2">
    <source>
        <dbReference type="Pfam" id="PF00501"/>
    </source>
</evidence>
<evidence type="ECO:0000313" key="4">
    <source>
        <dbReference type="Proteomes" id="UP001369082"/>
    </source>
</evidence>
<dbReference type="SUPFAM" id="SSF56801">
    <property type="entry name" value="Acetyl-CoA synthetase-like"/>
    <property type="match status" value="1"/>
</dbReference>
<evidence type="ECO:0000256" key="1">
    <source>
        <dbReference type="ARBA" id="ARBA00022598"/>
    </source>
</evidence>
<dbReference type="PANTHER" id="PTHR43767">
    <property type="entry name" value="LONG-CHAIN-FATTY-ACID--COA LIGASE"/>
    <property type="match status" value="1"/>
</dbReference>
<gene>
    <name evidence="3" type="ORF">V6256_16115</name>
</gene>
<feature type="non-terminal residue" evidence="3">
    <location>
        <position position="1"/>
    </location>
</feature>
<proteinExistence type="predicted"/>
<protein>
    <submittedName>
        <fullName evidence="3">AMP-binding protein</fullName>
    </submittedName>
</protein>
<sequence length="69" mass="7508">GSTVIEGYGLTECAPMVSLNSYNSTDHNGSIGLPLRSTLVRLIDYQGNQITDFNKPGEIEIKGPQVIRE</sequence>
<reference evidence="3 4" key="1">
    <citation type="submission" date="2024-02" db="EMBL/GenBank/DDBJ databases">
        <title>Bacteria isolated from the canopy kelp, Nereocystis luetkeana.</title>
        <authorList>
            <person name="Pfister C.A."/>
            <person name="Younker I.T."/>
            <person name="Light S.H."/>
        </authorList>
    </citation>
    <scope>NUCLEOTIDE SEQUENCE [LARGE SCALE GENOMIC DNA]</scope>
    <source>
        <strain evidence="3 4">TI.1.05</strain>
    </source>
</reference>
<feature type="domain" description="AMP-dependent synthetase/ligase" evidence="2">
    <location>
        <begin position="3"/>
        <end position="68"/>
    </location>
</feature>
<dbReference type="Proteomes" id="UP001369082">
    <property type="component" value="Unassembled WGS sequence"/>
</dbReference>
<keyword evidence="1" id="KW-0436">Ligase</keyword>
<organism evidence="3 4">
    <name type="scientific">Psychromonas aquatilis</name>
    <dbReference type="NCBI Taxonomy" id="2005072"/>
    <lineage>
        <taxon>Bacteria</taxon>
        <taxon>Pseudomonadati</taxon>
        <taxon>Pseudomonadota</taxon>
        <taxon>Gammaproteobacteria</taxon>
        <taxon>Alteromonadales</taxon>
        <taxon>Psychromonadaceae</taxon>
        <taxon>Psychromonas</taxon>
    </lineage>
</organism>